<dbReference type="InParanoid" id="E1ZQH5"/>
<dbReference type="InterPro" id="IPR045125">
    <property type="entry name" value="Sub1/Tcp4-like"/>
</dbReference>
<dbReference type="PANTHER" id="PTHR13215">
    <property type="entry name" value="RNA POLYMERASE II TRANSCRIPTIONAL COACTIVATOR"/>
    <property type="match status" value="1"/>
</dbReference>
<dbReference type="Proteomes" id="UP000008141">
    <property type="component" value="Unassembled WGS sequence"/>
</dbReference>
<dbReference type="InterPro" id="IPR014876">
    <property type="entry name" value="DEK_C"/>
</dbReference>
<dbReference type="GeneID" id="17351372"/>
<evidence type="ECO:0000259" key="8">
    <source>
        <dbReference type="PROSITE" id="PS51998"/>
    </source>
</evidence>
<evidence type="ECO:0000256" key="5">
    <source>
        <dbReference type="ARBA" id="ARBA00023163"/>
    </source>
</evidence>
<dbReference type="GO" id="GO:0005634">
    <property type="term" value="C:nucleus"/>
    <property type="evidence" value="ECO:0007669"/>
    <property type="project" value="UniProtKB-SubCell"/>
</dbReference>
<dbReference type="Pfam" id="PF08766">
    <property type="entry name" value="DEK_C"/>
    <property type="match status" value="1"/>
</dbReference>
<dbReference type="EMBL" id="GL433859">
    <property type="protein sequence ID" value="EFN52022.1"/>
    <property type="molecule type" value="Genomic_DNA"/>
</dbReference>
<sequence length="404" mass="42209">MADERIVKQKLRRLLQSVDFETETQRSITKKLEEELGVNLSQHKPMIKDEIDTFLTEQQDAEDDADDDYEAEAAAAPPAKKKLKGAGGGAAPAPPQGDLVVPLSATRFATVRQLGGRAMVDVREFYEKDGKLQPGRKGVALQAAAWTALVQSAAALSAAVEGRDLAFCLDLGASKRATISAFKGRHSVDLREHYEKDGQMLPGKKGISLSEEEWGKLCAAAGQISGKLGAAGGGGGPAAPAAAGPGGAAGPSGAGAAAGAQAGAAAASASAGGVDLSSSRRADVSRYKGSLYVNIREYYEKDGQKLPGKKGISLPPDQFASLRQRAADLDAALKGHNTGYEVQLSNKRKASISNFKGRFLVNIREYYEKDGQQLPGQKGISLPEEQWGKLLGGLPGLAAALDAA</sequence>
<keyword evidence="10" id="KW-1185">Reference proteome</keyword>
<dbReference type="KEGG" id="cvr:CHLNCDRAFT_54789"/>
<dbReference type="OrthoDB" id="2505440at2759"/>
<dbReference type="InterPro" id="IPR003173">
    <property type="entry name" value="PC4_C"/>
</dbReference>
<feature type="compositionally biased region" description="Gly residues" evidence="7">
    <location>
        <begin position="244"/>
        <end position="253"/>
    </location>
</feature>
<dbReference type="PROSITE" id="PS51998">
    <property type="entry name" value="DEK_C"/>
    <property type="match status" value="1"/>
</dbReference>
<evidence type="ECO:0000313" key="9">
    <source>
        <dbReference type="EMBL" id="EFN52022.1"/>
    </source>
</evidence>
<feature type="compositionally biased region" description="Acidic residues" evidence="7">
    <location>
        <begin position="59"/>
        <end position="71"/>
    </location>
</feature>
<keyword evidence="4" id="KW-0238">DNA-binding</keyword>
<evidence type="ECO:0000256" key="7">
    <source>
        <dbReference type="SAM" id="MobiDB-lite"/>
    </source>
</evidence>
<dbReference type="Pfam" id="PF02229">
    <property type="entry name" value="PC4"/>
    <property type="match status" value="4"/>
</dbReference>
<feature type="region of interest" description="Disordered" evidence="7">
    <location>
        <begin position="234"/>
        <end position="255"/>
    </location>
</feature>
<dbReference type="GO" id="GO:0003713">
    <property type="term" value="F:transcription coactivator activity"/>
    <property type="evidence" value="ECO:0007669"/>
    <property type="project" value="InterPro"/>
</dbReference>
<dbReference type="RefSeq" id="XP_005844124.1">
    <property type="nucleotide sequence ID" value="XM_005844062.1"/>
</dbReference>
<evidence type="ECO:0000256" key="3">
    <source>
        <dbReference type="ARBA" id="ARBA00023015"/>
    </source>
</evidence>
<dbReference type="eggNOG" id="KOG2712">
    <property type="taxonomic scope" value="Eukaryota"/>
</dbReference>
<dbReference type="STRING" id="554065.E1ZQH5"/>
<reference evidence="9 10" key="1">
    <citation type="journal article" date="2010" name="Plant Cell">
        <title>The Chlorella variabilis NC64A genome reveals adaptation to photosymbiosis, coevolution with viruses, and cryptic sex.</title>
        <authorList>
            <person name="Blanc G."/>
            <person name="Duncan G."/>
            <person name="Agarkova I."/>
            <person name="Borodovsky M."/>
            <person name="Gurnon J."/>
            <person name="Kuo A."/>
            <person name="Lindquist E."/>
            <person name="Lucas S."/>
            <person name="Pangilinan J."/>
            <person name="Polle J."/>
            <person name="Salamov A."/>
            <person name="Terry A."/>
            <person name="Yamada T."/>
            <person name="Dunigan D.D."/>
            <person name="Grigoriev I.V."/>
            <person name="Claverie J.M."/>
            <person name="Van Etten J.L."/>
        </authorList>
    </citation>
    <scope>NUCLEOTIDE SEQUENCE [LARGE SCALE GENOMIC DNA]</scope>
    <source>
        <strain evidence="9 10">NC64A</strain>
    </source>
</reference>
<dbReference type="InterPro" id="IPR009044">
    <property type="entry name" value="ssDNA-bd_transcriptional_reg"/>
</dbReference>
<proteinExistence type="inferred from homology"/>
<feature type="domain" description="DEK-C" evidence="8">
    <location>
        <begin position="1"/>
        <end position="56"/>
    </location>
</feature>
<dbReference type="AlphaFoldDB" id="E1ZQH5"/>
<gene>
    <name evidence="9" type="ORF">CHLNCDRAFT_54789</name>
</gene>
<comment type="subcellular location">
    <subcellularLocation>
        <location evidence="1">Nucleus</location>
    </subcellularLocation>
</comment>
<dbReference type="SUPFAM" id="SSF109715">
    <property type="entry name" value="DEK C-terminal domain"/>
    <property type="match status" value="1"/>
</dbReference>
<evidence type="ECO:0000256" key="1">
    <source>
        <dbReference type="ARBA" id="ARBA00004123"/>
    </source>
</evidence>
<dbReference type="GO" id="GO:0060261">
    <property type="term" value="P:positive regulation of transcription initiation by RNA polymerase II"/>
    <property type="evidence" value="ECO:0007669"/>
    <property type="project" value="InterPro"/>
</dbReference>
<keyword evidence="6" id="KW-0539">Nucleus</keyword>
<comment type="similarity">
    <text evidence="2">Belongs to the transcriptional coactivator PC4 family.</text>
</comment>
<dbReference type="OMA" id="KTADMNV"/>
<dbReference type="GO" id="GO:0003677">
    <property type="term" value="F:DNA binding"/>
    <property type="evidence" value="ECO:0007669"/>
    <property type="project" value="UniProtKB-KW"/>
</dbReference>
<keyword evidence="5" id="KW-0804">Transcription</keyword>
<keyword evidence="3" id="KW-0805">Transcription regulation</keyword>
<evidence type="ECO:0000313" key="10">
    <source>
        <dbReference type="Proteomes" id="UP000008141"/>
    </source>
</evidence>
<protein>
    <recommendedName>
        <fullName evidence="8">DEK-C domain-containing protein</fullName>
    </recommendedName>
</protein>
<feature type="region of interest" description="Disordered" evidence="7">
    <location>
        <begin position="58"/>
        <end position="98"/>
    </location>
</feature>
<organism evidence="10">
    <name type="scientific">Chlorella variabilis</name>
    <name type="common">Green alga</name>
    <dbReference type="NCBI Taxonomy" id="554065"/>
    <lineage>
        <taxon>Eukaryota</taxon>
        <taxon>Viridiplantae</taxon>
        <taxon>Chlorophyta</taxon>
        <taxon>core chlorophytes</taxon>
        <taxon>Trebouxiophyceae</taxon>
        <taxon>Chlorellales</taxon>
        <taxon>Chlorellaceae</taxon>
        <taxon>Chlorella clade</taxon>
        <taxon>Chlorella</taxon>
    </lineage>
</organism>
<evidence type="ECO:0000256" key="6">
    <source>
        <dbReference type="ARBA" id="ARBA00023242"/>
    </source>
</evidence>
<name>E1ZQH5_CHLVA</name>
<evidence type="ECO:0000256" key="2">
    <source>
        <dbReference type="ARBA" id="ARBA00009001"/>
    </source>
</evidence>
<dbReference type="Gene3D" id="1.10.10.60">
    <property type="entry name" value="Homeodomain-like"/>
    <property type="match status" value="1"/>
</dbReference>
<accession>E1ZQH5</accession>
<evidence type="ECO:0000256" key="4">
    <source>
        <dbReference type="ARBA" id="ARBA00023125"/>
    </source>
</evidence>
<dbReference type="Gene3D" id="2.30.31.10">
    <property type="entry name" value="Transcriptional Coactivator Pc4, Chain A"/>
    <property type="match status" value="4"/>
</dbReference>
<dbReference type="SUPFAM" id="SSF54447">
    <property type="entry name" value="ssDNA-binding transcriptional regulator domain"/>
    <property type="match status" value="4"/>
</dbReference>